<reference evidence="2 3" key="1">
    <citation type="submission" date="2018-11" db="EMBL/GenBank/DDBJ databases">
        <authorList>
            <consortium name="Pathogen Informatics"/>
        </authorList>
    </citation>
    <scope>NUCLEOTIDE SEQUENCE [LARGE SCALE GENOMIC DNA]</scope>
</reference>
<dbReference type="AlphaFoldDB" id="A0A183FGN0"/>
<keyword evidence="1" id="KW-0812">Transmembrane</keyword>
<evidence type="ECO:0000313" key="2">
    <source>
        <dbReference type="EMBL" id="VDO65977.1"/>
    </source>
</evidence>
<evidence type="ECO:0000313" key="3">
    <source>
        <dbReference type="Proteomes" id="UP000050761"/>
    </source>
</evidence>
<name>A0A183FGN0_HELPZ</name>
<sequence>MRQDERRLLWANVFPPWPTGEHCAIRFHSAVRPPDVLRGALLCVAAPPLSVSPMTISQLLDGQQLTVLVLVVLVAAFAFVRRRFSSSSSSLNYLYSTGRGTGCEY</sequence>
<keyword evidence="1" id="KW-1133">Transmembrane helix</keyword>
<accession>A0A3P7Y036</accession>
<feature type="transmembrane region" description="Helical" evidence="1">
    <location>
        <begin position="36"/>
        <end position="56"/>
    </location>
</feature>
<accession>A0A183FGN0</accession>
<protein>
    <submittedName>
        <fullName evidence="4">COesterase domain-containing protein</fullName>
    </submittedName>
</protein>
<reference evidence="4" key="2">
    <citation type="submission" date="2019-09" db="UniProtKB">
        <authorList>
            <consortium name="WormBaseParasite"/>
        </authorList>
    </citation>
    <scope>IDENTIFICATION</scope>
</reference>
<keyword evidence="3" id="KW-1185">Reference proteome</keyword>
<dbReference type="Proteomes" id="UP000050761">
    <property type="component" value="Unassembled WGS sequence"/>
</dbReference>
<dbReference type="EMBL" id="UZAH01025549">
    <property type="protein sequence ID" value="VDO65977.1"/>
    <property type="molecule type" value="Genomic_DNA"/>
</dbReference>
<evidence type="ECO:0000256" key="1">
    <source>
        <dbReference type="SAM" id="Phobius"/>
    </source>
</evidence>
<feature type="transmembrane region" description="Helical" evidence="1">
    <location>
        <begin position="62"/>
        <end position="80"/>
    </location>
</feature>
<keyword evidence="1" id="KW-0472">Membrane</keyword>
<gene>
    <name evidence="2" type="ORF">HPBE_LOCUS5833</name>
</gene>
<organism evidence="3 4">
    <name type="scientific">Heligmosomoides polygyrus</name>
    <name type="common">Parasitic roundworm</name>
    <dbReference type="NCBI Taxonomy" id="6339"/>
    <lineage>
        <taxon>Eukaryota</taxon>
        <taxon>Metazoa</taxon>
        <taxon>Ecdysozoa</taxon>
        <taxon>Nematoda</taxon>
        <taxon>Chromadorea</taxon>
        <taxon>Rhabditida</taxon>
        <taxon>Rhabditina</taxon>
        <taxon>Rhabditomorpha</taxon>
        <taxon>Strongyloidea</taxon>
        <taxon>Heligmosomidae</taxon>
        <taxon>Heligmosomoides</taxon>
    </lineage>
</organism>
<proteinExistence type="predicted"/>
<evidence type="ECO:0000313" key="4">
    <source>
        <dbReference type="WBParaSite" id="HPBE_0000583201-mRNA-1"/>
    </source>
</evidence>
<dbReference type="WBParaSite" id="HPBE_0000583201-mRNA-1">
    <property type="protein sequence ID" value="HPBE_0000583201-mRNA-1"/>
    <property type="gene ID" value="HPBE_0000583201"/>
</dbReference>